<dbReference type="GeneID" id="83205965"/>
<dbReference type="RefSeq" id="XP_058326992.1">
    <property type="nucleotide sequence ID" value="XM_058478662.1"/>
</dbReference>
<feature type="compositionally biased region" description="Basic and acidic residues" evidence="1">
    <location>
        <begin position="50"/>
        <end position="59"/>
    </location>
</feature>
<dbReference type="OrthoDB" id="5426563at2759"/>
<accession>A0A9W9NHW7</accession>
<gene>
    <name evidence="2" type="ORF">N7468_009366</name>
</gene>
<organism evidence="2 3">
    <name type="scientific">Penicillium chermesinum</name>
    <dbReference type="NCBI Taxonomy" id="63820"/>
    <lineage>
        <taxon>Eukaryota</taxon>
        <taxon>Fungi</taxon>
        <taxon>Dikarya</taxon>
        <taxon>Ascomycota</taxon>
        <taxon>Pezizomycotina</taxon>
        <taxon>Eurotiomycetes</taxon>
        <taxon>Eurotiomycetidae</taxon>
        <taxon>Eurotiales</taxon>
        <taxon>Aspergillaceae</taxon>
        <taxon>Penicillium</taxon>
    </lineage>
</organism>
<evidence type="ECO:0000313" key="2">
    <source>
        <dbReference type="EMBL" id="KAJ5220162.1"/>
    </source>
</evidence>
<protein>
    <submittedName>
        <fullName evidence="2">Uncharacterized protein</fullName>
    </submittedName>
</protein>
<proteinExistence type="predicted"/>
<feature type="compositionally biased region" description="Basic and acidic residues" evidence="1">
    <location>
        <begin position="224"/>
        <end position="233"/>
    </location>
</feature>
<feature type="compositionally biased region" description="Polar residues" evidence="1">
    <location>
        <begin position="13"/>
        <end position="32"/>
    </location>
</feature>
<reference evidence="2" key="2">
    <citation type="journal article" date="2023" name="IMA Fungus">
        <title>Comparative genomic study of the Penicillium genus elucidates a diverse pangenome and 15 lateral gene transfer events.</title>
        <authorList>
            <person name="Petersen C."/>
            <person name="Sorensen T."/>
            <person name="Nielsen M.R."/>
            <person name="Sondergaard T.E."/>
            <person name="Sorensen J.L."/>
            <person name="Fitzpatrick D.A."/>
            <person name="Frisvad J.C."/>
            <person name="Nielsen K.L."/>
        </authorList>
    </citation>
    <scope>NUCLEOTIDE SEQUENCE</scope>
    <source>
        <strain evidence="2">IBT 19713</strain>
    </source>
</reference>
<sequence length="302" mass="33220">MNWTGGQLHLHSSRSGVLSKTQRQNFASTRQLAGSKPSPPRPFSGFSSLKESDAKRDDEAQQQSVTELGVCSQSTEQSDARPAEGPSLESGNQLDQIKQKLLRRSDWAVLSATRPLAISFPPQTERFGKRRKLTGADHKRLTATNGEHTLPMLFQSYRRGSGLSAGHYLPDVQIRINGQLTNHPSSQLINPLDDGPRTSLSPFGPVESLLARTTTATLQQSSASEHEATDDKTASIPEASTRTNEYFRDGDVDYRLYHGHRSPGMVERVSCHSNRGFYPLHGTHGADLCEPGYSRIGTPQSR</sequence>
<dbReference type="EMBL" id="JAPQKS010000007">
    <property type="protein sequence ID" value="KAJ5220162.1"/>
    <property type="molecule type" value="Genomic_DNA"/>
</dbReference>
<feature type="region of interest" description="Disordered" evidence="1">
    <location>
        <begin position="1"/>
        <end position="93"/>
    </location>
</feature>
<keyword evidence="3" id="KW-1185">Reference proteome</keyword>
<feature type="region of interest" description="Disordered" evidence="1">
    <location>
        <begin position="218"/>
        <end position="244"/>
    </location>
</feature>
<evidence type="ECO:0000313" key="3">
    <source>
        <dbReference type="Proteomes" id="UP001150941"/>
    </source>
</evidence>
<evidence type="ECO:0000256" key="1">
    <source>
        <dbReference type="SAM" id="MobiDB-lite"/>
    </source>
</evidence>
<name>A0A9W9NHW7_9EURO</name>
<dbReference type="AlphaFoldDB" id="A0A9W9NHW7"/>
<dbReference type="Proteomes" id="UP001150941">
    <property type="component" value="Unassembled WGS sequence"/>
</dbReference>
<reference evidence="2" key="1">
    <citation type="submission" date="2022-11" db="EMBL/GenBank/DDBJ databases">
        <authorList>
            <person name="Petersen C."/>
        </authorList>
    </citation>
    <scope>NUCLEOTIDE SEQUENCE</scope>
    <source>
        <strain evidence="2">IBT 19713</strain>
    </source>
</reference>
<feature type="compositionally biased region" description="Polar residues" evidence="1">
    <location>
        <begin position="61"/>
        <end position="77"/>
    </location>
</feature>
<comment type="caution">
    <text evidence="2">The sequence shown here is derived from an EMBL/GenBank/DDBJ whole genome shotgun (WGS) entry which is preliminary data.</text>
</comment>